<protein>
    <submittedName>
        <fullName evidence="1">Class I SAM-dependent methyltransferase</fullName>
    </submittedName>
</protein>
<dbReference type="AlphaFoldDB" id="A0AAE5CAB8"/>
<evidence type="ECO:0000313" key="1">
    <source>
        <dbReference type="EMBL" id="NIR74432.1"/>
    </source>
</evidence>
<comment type="caution">
    <text evidence="1">The sequence shown here is derived from an EMBL/GenBank/DDBJ whole genome shotgun (WGS) entry which is preliminary data.</text>
</comment>
<sequence>MGMDRFQSFLIDQVECGRVPDAAVRWGIRRLLRQRLRKETRASSETQREATRGLIAALRDSPIALDSDAANEQHYEVPARFFELVLGRHLKYSSGYWPAGVRSLDGAEAAMLELTGRRAGLADGQEVLELGCGWGSLTLWAAERYPNSRFLAVSNSASQRRYIEQLCLRRGLTNVDVLTADMNLFAPGRRFDRVVSVEMFEHMRNYEALLRRIAGWLEPDGQLFVHIFCHKQLAYPFETEGSGNWMGRHFFTGGLMPSDDLLLHFQDDVAIRDHWVVNGMHYARTAEAWLRNMDARRDDVIALFRDAYGDDAAARWFVRWRLFFMACAELFAFNDGNEWWVSHYRFVPRQRIDGERLITNRLTREVARR</sequence>
<dbReference type="SUPFAM" id="SSF53335">
    <property type="entry name" value="S-adenosyl-L-methionine-dependent methyltransferases"/>
    <property type="match status" value="1"/>
</dbReference>
<dbReference type="CDD" id="cd02440">
    <property type="entry name" value="AdoMet_MTases"/>
    <property type="match status" value="1"/>
</dbReference>
<keyword evidence="1" id="KW-0808">Transferase</keyword>
<reference evidence="1 2" key="1">
    <citation type="submission" date="2020-01" db="EMBL/GenBank/DDBJ databases">
        <title>Genomes assembled from Gulf of Kutch pelagic sediment metagenomes.</title>
        <authorList>
            <person name="Chandrashekar M."/>
            <person name="Mahajan M.S."/>
            <person name="Dave K.J."/>
            <person name="Vatsa P."/>
            <person name="Nathani N.M."/>
        </authorList>
    </citation>
    <scope>NUCLEOTIDE SEQUENCE [LARGE SCALE GENOMIC DNA]</scope>
    <source>
        <strain evidence="1">KS3-K002</strain>
    </source>
</reference>
<gene>
    <name evidence="1" type="ORF">GWO12_04890</name>
</gene>
<dbReference type="GO" id="GO:0008168">
    <property type="term" value="F:methyltransferase activity"/>
    <property type="evidence" value="ECO:0007669"/>
    <property type="project" value="UniProtKB-KW"/>
</dbReference>
<organism evidence="1 2">
    <name type="scientific">Candidatus Kutchimonas denitrificans</name>
    <dbReference type="NCBI Taxonomy" id="3056748"/>
    <lineage>
        <taxon>Bacteria</taxon>
        <taxon>Pseudomonadati</taxon>
        <taxon>Gemmatimonadota</taxon>
        <taxon>Gemmatimonadia</taxon>
        <taxon>Candidatus Palauibacterales</taxon>
        <taxon>Candidatus Palauibacteraceae</taxon>
        <taxon>Candidatus Kutchimonas</taxon>
    </lineage>
</organism>
<proteinExistence type="predicted"/>
<dbReference type="FunFam" id="3.40.50.150:FF:000554">
    <property type="entry name" value="Cation-transporting ATPase"/>
    <property type="match status" value="1"/>
</dbReference>
<dbReference type="InterPro" id="IPR029063">
    <property type="entry name" value="SAM-dependent_MTases_sf"/>
</dbReference>
<dbReference type="Pfam" id="PF02353">
    <property type="entry name" value="CMAS"/>
    <property type="match status" value="1"/>
</dbReference>
<accession>A0AAE5CAB8</accession>
<dbReference type="Gene3D" id="3.40.50.150">
    <property type="entry name" value="Vaccinia Virus protein VP39"/>
    <property type="match status" value="1"/>
</dbReference>
<dbReference type="EMBL" id="JAACAK010000041">
    <property type="protein sequence ID" value="NIR74432.1"/>
    <property type="molecule type" value="Genomic_DNA"/>
</dbReference>
<dbReference type="Proteomes" id="UP000702544">
    <property type="component" value="Unassembled WGS sequence"/>
</dbReference>
<keyword evidence="1" id="KW-0489">Methyltransferase</keyword>
<evidence type="ECO:0000313" key="2">
    <source>
        <dbReference type="Proteomes" id="UP000702544"/>
    </source>
</evidence>
<dbReference type="PANTHER" id="PTHR43832:SF1">
    <property type="entry name" value="S-ADENOSYL-L-METHIONINE-DEPENDENT METHYLTRANSFERASES SUPERFAMILY PROTEIN"/>
    <property type="match status" value="1"/>
</dbReference>
<dbReference type="PANTHER" id="PTHR43832">
    <property type="match status" value="1"/>
</dbReference>
<name>A0AAE5CAB8_9BACT</name>
<dbReference type="GO" id="GO:0032259">
    <property type="term" value="P:methylation"/>
    <property type="evidence" value="ECO:0007669"/>
    <property type="project" value="UniProtKB-KW"/>
</dbReference>